<gene>
    <name evidence="1" type="ORF">CDA63_18275</name>
</gene>
<evidence type="ECO:0000313" key="2">
    <source>
        <dbReference type="Proteomes" id="UP000197277"/>
    </source>
</evidence>
<protein>
    <submittedName>
        <fullName evidence="1">Uncharacterized protein</fullName>
    </submittedName>
</protein>
<proteinExistence type="predicted"/>
<name>A0A246FGH9_9BACT</name>
<dbReference type="Proteomes" id="UP000197277">
    <property type="component" value="Unassembled WGS sequence"/>
</dbReference>
<accession>A0A246FGH9</accession>
<keyword evidence="2" id="KW-1185">Reference proteome</keyword>
<dbReference type="EMBL" id="NIRR01000050">
    <property type="protein sequence ID" value="OWP61640.1"/>
    <property type="molecule type" value="Genomic_DNA"/>
</dbReference>
<organism evidence="1 2">
    <name type="scientific">Hymenobacter amundsenii</name>
    <dbReference type="NCBI Taxonomy" id="2006685"/>
    <lineage>
        <taxon>Bacteria</taxon>
        <taxon>Pseudomonadati</taxon>
        <taxon>Bacteroidota</taxon>
        <taxon>Cytophagia</taxon>
        <taxon>Cytophagales</taxon>
        <taxon>Hymenobacteraceae</taxon>
        <taxon>Hymenobacter</taxon>
    </lineage>
</organism>
<evidence type="ECO:0000313" key="1">
    <source>
        <dbReference type="EMBL" id="OWP61640.1"/>
    </source>
</evidence>
<comment type="caution">
    <text evidence="1">The sequence shown here is derived from an EMBL/GenBank/DDBJ whole genome shotgun (WGS) entry which is preliminary data.</text>
</comment>
<dbReference type="AlphaFoldDB" id="A0A246FGH9"/>
<reference evidence="1 2" key="1">
    <citation type="submission" date="2017-06" db="EMBL/GenBank/DDBJ databases">
        <title>Hymenobacter amundsenii sp. nov. isolated from regoliths in Antarctica.</title>
        <authorList>
            <person name="Sedlacek I."/>
            <person name="Kralova S."/>
            <person name="Pantucek R."/>
            <person name="Svec P."/>
            <person name="Holochova P."/>
            <person name="Stankova E."/>
            <person name="Vrbovska V."/>
            <person name="Busse H.-J."/>
        </authorList>
    </citation>
    <scope>NUCLEOTIDE SEQUENCE [LARGE SCALE GENOMIC DNA]</scope>
    <source>
        <strain evidence="1 2">CCM 8682</strain>
    </source>
</reference>
<sequence length="149" mass="16943">MRFLICLLSIVALGDMGLTWKTSPARQLLIGKYRYDIALKTSYAHDDDADNTYFIITRAHSGAKQHCSGVLKSVTRQGAIQTTGAYAVNGPYLLFKKRNHGPRGVQQWQDRRWVIPDSTVITFSPDRNGQLRSVEHREYINGKSREVVY</sequence>